<feature type="transmembrane region" description="Helical" evidence="7">
    <location>
        <begin position="284"/>
        <end position="302"/>
    </location>
</feature>
<feature type="domain" description="ABC transmembrane type-1" evidence="8">
    <location>
        <begin position="111"/>
        <end position="302"/>
    </location>
</feature>
<dbReference type="EMBL" id="BMCM01000002">
    <property type="protein sequence ID" value="GGD72922.1"/>
    <property type="molecule type" value="Genomic_DNA"/>
</dbReference>
<dbReference type="Proteomes" id="UP000629365">
    <property type="component" value="Unassembled WGS sequence"/>
</dbReference>
<evidence type="ECO:0000256" key="4">
    <source>
        <dbReference type="ARBA" id="ARBA00022692"/>
    </source>
</evidence>
<dbReference type="PANTHER" id="PTHR43386">
    <property type="entry name" value="OLIGOPEPTIDE TRANSPORT SYSTEM PERMEASE PROTEIN APPC"/>
    <property type="match status" value="1"/>
</dbReference>
<keyword evidence="2 7" id="KW-0813">Transport</keyword>
<comment type="caution">
    <text evidence="9">The sequence shown here is derived from an EMBL/GenBank/DDBJ whole genome shotgun (WGS) entry which is preliminary data.</text>
</comment>
<evidence type="ECO:0000256" key="7">
    <source>
        <dbReference type="RuleBase" id="RU363032"/>
    </source>
</evidence>
<dbReference type="SUPFAM" id="SSF161098">
    <property type="entry name" value="MetI-like"/>
    <property type="match status" value="1"/>
</dbReference>
<keyword evidence="6 7" id="KW-0472">Membrane</keyword>
<comment type="subcellular location">
    <subcellularLocation>
        <location evidence="1 7">Cell membrane</location>
        <topology evidence="1 7">Multi-pass membrane protein</topology>
    </subcellularLocation>
</comment>
<evidence type="ECO:0000256" key="3">
    <source>
        <dbReference type="ARBA" id="ARBA00022475"/>
    </source>
</evidence>
<keyword evidence="5 7" id="KW-1133">Transmembrane helix</keyword>
<protein>
    <submittedName>
        <fullName evidence="9">ABC transporter permease</fullName>
    </submittedName>
</protein>
<evidence type="ECO:0000256" key="6">
    <source>
        <dbReference type="ARBA" id="ARBA00023136"/>
    </source>
</evidence>
<feature type="transmembrane region" description="Helical" evidence="7">
    <location>
        <begin position="115"/>
        <end position="141"/>
    </location>
</feature>
<dbReference type="RefSeq" id="WP_188435970.1">
    <property type="nucleotide sequence ID" value="NZ_BMCM01000002.1"/>
</dbReference>
<dbReference type="Pfam" id="PF00528">
    <property type="entry name" value="BPD_transp_1"/>
    <property type="match status" value="1"/>
</dbReference>
<sequence>MSNEIPVRRMAHYVAELDEGGLGAVDAVRVNERKSNLWLDAWRDLRGRWMFWVSAVFVFLLIVVALFPGLFVQVSPHACELANSNADPRAGHPLGFDFQGCDVYSRVIHGTSTSLSVGVIVTIIIAVMGIVIGAFAGFFGGWVDSLLMRIGDMFFAIPYVLAAVVIMSMFLANRNILVISLAIGFFGWPSLARILRSEILRVRSSDFVMASEALGVSRVRTMFTHVLPNSIAPVIVVSTIGLAAAITAEATLSFLGVGLPSDVVSWGSDISQAQIRLRTDPMPLIYPSIALSLTVLSFIMLGETVRDALDPKARALR</sequence>
<feature type="transmembrane region" description="Helical" evidence="7">
    <location>
        <begin position="153"/>
        <end position="170"/>
    </location>
</feature>
<evidence type="ECO:0000256" key="1">
    <source>
        <dbReference type="ARBA" id="ARBA00004651"/>
    </source>
</evidence>
<evidence type="ECO:0000259" key="8">
    <source>
        <dbReference type="PROSITE" id="PS50928"/>
    </source>
</evidence>
<dbReference type="CDD" id="cd06261">
    <property type="entry name" value="TM_PBP2"/>
    <property type="match status" value="1"/>
</dbReference>
<dbReference type="InterPro" id="IPR000515">
    <property type="entry name" value="MetI-like"/>
</dbReference>
<name>A0ABQ1RNY7_9MICO</name>
<dbReference type="Pfam" id="PF12911">
    <property type="entry name" value="OppC_N"/>
    <property type="match status" value="1"/>
</dbReference>
<dbReference type="InterPro" id="IPR050366">
    <property type="entry name" value="BP-dependent_transpt_permease"/>
</dbReference>
<dbReference type="PANTHER" id="PTHR43386:SF6">
    <property type="entry name" value="ABC TRANSPORTER PERMEASE PROTEIN"/>
    <property type="match status" value="1"/>
</dbReference>
<feature type="transmembrane region" description="Helical" evidence="7">
    <location>
        <begin position="49"/>
        <end position="71"/>
    </location>
</feature>
<keyword evidence="10" id="KW-1185">Reference proteome</keyword>
<dbReference type="PROSITE" id="PS50928">
    <property type="entry name" value="ABC_TM1"/>
    <property type="match status" value="1"/>
</dbReference>
<gene>
    <name evidence="9" type="ORF">GCM10007269_15030</name>
</gene>
<reference evidence="10" key="1">
    <citation type="journal article" date="2019" name="Int. J. Syst. Evol. Microbiol.">
        <title>The Global Catalogue of Microorganisms (GCM) 10K type strain sequencing project: providing services to taxonomists for standard genome sequencing and annotation.</title>
        <authorList>
            <consortium name="The Broad Institute Genomics Platform"/>
            <consortium name="The Broad Institute Genome Sequencing Center for Infectious Disease"/>
            <person name="Wu L."/>
            <person name="Ma J."/>
        </authorList>
    </citation>
    <scope>NUCLEOTIDE SEQUENCE [LARGE SCALE GENOMIC DNA]</scope>
    <source>
        <strain evidence="10">CCM 7640</strain>
    </source>
</reference>
<dbReference type="InterPro" id="IPR035906">
    <property type="entry name" value="MetI-like_sf"/>
</dbReference>
<organism evidence="9 10">
    <name type="scientific">Microbacterium murale</name>
    <dbReference type="NCBI Taxonomy" id="1081040"/>
    <lineage>
        <taxon>Bacteria</taxon>
        <taxon>Bacillati</taxon>
        <taxon>Actinomycetota</taxon>
        <taxon>Actinomycetes</taxon>
        <taxon>Micrococcales</taxon>
        <taxon>Microbacteriaceae</taxon>
        <taxon>Microbacterium</taxon>
    </lineage>
</organism>
<feature type="transmembrane region" description="Helical" evidence="7">
    <location>
        <begin position="176"/>
        <end position="195"/>
    </location>
</feature>
<keyword evidence="4 7" id="KW-0812">Transmembrane</keyword>
<accession>A0ABQ1RNY7</accession>
<evidence type="ECO:0000256" key="5">
    <source>
        <dbReference type="ARBA" id="ARBA00022989"/>
    </source>
</evidence>
<evidence type="ECO:0000313" key="10">
    <source>
        <dbReference type="Proteomes" id="UP000629365"/>
    </source>
</evidence>
<keyword evidence="3" id="KW-1003">Cell membrane</keyword>
<evidence type="ECO:0000256" key="2">
    <source>
        <dbReference type="ARBA" id="ARBA00022448"/>
    </source>
</evidence>
<dbReference type="Gene3D" id="1.10.3720.10">
    <property type="entry name" value="MetI-like"/>
    <property type="match status" value="1"/>
</dbReference>
<dbReference type="InterPro" id="IPR025966">
    <property type="entry name" value="OppC_N"/>
</dbReference>
<evidence type="ECO:0000313" key="9">
    <source>
        <dbReference type="EMBL" id="GGD72922.1"/>
    </source>
</evidence>
<proteinExistence type="inferred from homology"/>
<feature type="transmembrane region" description="Helical" evidence="7">
    <location>
        <begin position="226"/>
        <end position="246"/>
    </location>
</feature>
<comment type="similarity">
    <text evidence="7">Belongs to the binding-protein-dependent transport system permease family.</text>
</comment>